<dbReference type="GeneTree" id="ENSGT00390000003023"/>
<accession>H3BH79</accession>
<evidence type="ECO:0000313" key="2">
    <source>
        <dbReference type="Ensembl" id="ENSLACP00000021250.1"/>
    </source>
</evidence>
<reference evidence="2" key="2">
    <citation type="submission" date="2025-08" db="UniProtKB">
        <authorList>
            <consortium name="Ensembl"/>
        </authorList>
    </citation>
    <scope>IDENTIFICATION</scope>
</reference>
<organism evidence="2 3">
    <name type="scientific">Latimeria chalumnae</name>
    <name type="common">Coelacanth</name>
    <dbReference type="NCBI Taxonomy" id="7897"/>
    <lineage>
        <taxon>Eukaryota</taxon>
        <taxon>Metazoa</taxon>
        <taxon>Chordata</taxon>
        <taxon>Craniata</taxon>
        <taxon>Vertebrata</taxon>
        <taxon>Euteleostomi</taxon>
        <taxon>Coelacanthiformes</taxon>
        <taxon>Coelacanthidae</taxon>
        <taxon>Latimeria</taxon>
    </lineage>
</organism>
<name>H3BH79_LATCH</name>
<proteinExistence type="predicted"/>
<dbReference type="EMBL" id="AFYH01009453">
    <property type="status" value="NOT_ANNOTATED_CDS"/>
    <property type="molecule type" value="Genomic_DNA"/>
</dbReference>
<dbReference type="eggNOG" id="ENOG502RZ3Q">
    <property type="taxonomic scope" value="Eukaryota"/>
</dbReference>
<keyword evidence="1" id="KW-0472">Membrane</keyword>
<protein>
    <recommendedName>
        <fullName evidence="4">Death domain-containing protein</fullName>
    </recommendedName>
</protein>
<gene>
    <name evidence="2" type="primary">LOC102358817</name>
</gene>
<reference evidence="3" key="1">
    <citation type="submission" date="2011-08" db="EMBL/GenBank/DDBJ databases">
        <title>The draft genome of Latimeria chalumnae.</title>
        <authorList>
            <person name="Di Palma F."/>
            <person name="Alfoldi J."/>
            <person name="Johnson J."/>
            <person name="Berlin A."/>
            <person name="Gnerre S."/>
            <person name="Jaffe D."/>
            <person name="MacCallum I."/>
            <person name="Young S."/>
            <person name="Walker B.J."/>
            <person name="Lander E."/>
            <person name="Lindblad-Toh K."/>
        </authorList>
    </citation>
    <scope>NUCLEOTIDE SEQUENCE [LARGE SCALE GENOMIC DNA]</scope>
    <source>
        <strain evidence="3">Wild caught</strain>
    </source>
</reference>
<evidence type="ECO:0000313" key="3">
    <source>
        <dbReference type="Proteomes" id="UP000008672"/>
    </source>
</evidence>
<dbReference type="Bgee" id="ENSLACG00000018671">
    <property type="expression patterns" value="Expressed in pectoral fin and 3 other cell types or tissues"/>
</dbReference>
<dbReference type="HOGENOM" id="CLU_1340236_0_0_1"/>
<evidence type="ECO:0000256" key="1">
    <source>
        <dbReference type="SAM" id="Phobius"/>
    </source>
</evidence>
<reference evidence="2" key="3">
    <citation type="submission" date="2025-09" db="UniProtKB">
        <authorList>
            <consortium name="Ensembl"/>
        </authorList>
    </citation>
    <scope>IDENTIFICATION</scope>
</reference>
<keyword evidence="1" id="KW-0812">Transmembrane</keyword>
<dbReference type="InParanoid" id="H3BH79"/>
<keyword evidence="3" id="KW-1185">Reference proteome</keyword>
<dbReference type="Ensembl" id="ENSLACT00000021391.1">
    <property type="protein sequence ID" value="ENSLACP00000021250.1"/>
    <property type="gene ID" value="ENSLACG00000018671.1"/>
</dbReference>
<dbReference type="OMA" id="EECGHFR"/>
<evidence type="ECO:0008006" key="4">
    <source>
        <dbReference type="Google" id="ProtNLM"/>
    </source>
</evidence>
<feature type="transmembrane region" description="Helical" evidence="1">
    <location>
        <begin position="178"/>
        <end position="203"/>
    </location>
</feature>
<dbReference type="Proteomes" id="UP000008672">
    <property type="component" value="Unassembled WGS sequence"/>
</dbReference>
<sequence length="204" mass="23771">ADVIGKHMMSRIVDLLSPPECDKFHRKLILPEMDIFKHLEQLSEENNNLKKRQRREIKSTEECRSTLLKLLKTEGNTLYWDRISRAFRQIGRPDLASELGKNLNQDKNLELIKNVEGYHASLKKLQSSFLVQDEEKYEGSLRKQRDLQDINWDELELIIERETLPPYSRKISDGLKPLLYGILLGFLGSTVAGSIIVYFTIWIT</sequence>
<dbReference type="AlphaFoldDB" id="H3BH79"/>
<keyword evidence="1" id="KW-1133">Transmembrane helix</keyword>
<dbReference type="EMBL" id="AFYH01009452">
    <property type="status" value="NOT_ANNOTATED_CDS"/>
    <property type="molecule type" value="Genomic_DNA"/>
</dbReference>